<accession>A0A914GRC9</accession>
<evidence type="ECO:0000256" key="1">
    <source>
        <dbReference type="SAM" id="MobiDB-lite"/>
    </source>
</evidence>
<dbReference type="WBParaSite" id="Gr19_v10_g10035.t1">
    <property type="protein sequence ID" value="Gr19_v10_g10035.t1"/>
    <property type="gene ID" value="Gr19_v10_g10035"/>
</dbReference>
<dbReference type="AlphaFoldDB" id="A0A914GRC9"/>
<evidence type="ECO:0000313" key="2">
    <source>
        <dbReference type="Proteomes" id="UP000887572"/>
    </source>
</evidence>
<keyword evidence="2" id="KW-1185">Reference proteome</keyword>
<reference evidence="3" key="1">
    <citation type="submission" date="2022-11" db="UniProtKB">
        <authorList>
            <consortium name="WormBaseParasite"/>
        </authorList>
    </citation>
    <scope>IDENTIFICATION</scope>
</reference>
<protein>
    <submittedName>
        <fullName evidence="3">Uncharacterized protein</fullName>
    </submittedName>
</protein>
<dbReference type="Proteomes" id="UP000887572">
    <property type="component" value="Unplaced"/>
</dbReference>
<organism evidence="2 3">
    <name type="scientific">Globodera rostochiensis</name>
    <name type="common">Golden nematode worm</name>
    <name type="synonym">Heterodera rostochiensis</name>
    <dbReference type="NCBI Taxonomy" id="31243"/>
    <lineage>
        <taxon>Eukaryota</taxon>
        <taxon>Metazoa</taxon>
        <taxon>Ecdysozoa</taxon>
        <taxon>Nematoda</taxon>
        <taxon>Chromadorea</taxon>
        <taxon>Rhabditida</taxon>
        <taxon>Tylenchina</taxon>
        <taxon>Tylenchomorpha</taxon>
        <taxon>Tylenchoidea</taxon>
        <taxon>Heteroderidae</taxon>
        <taxon>Heteroderinae</taxon>
        <taxon>Globodera</taxon>
    </lineage>
</organism>
<proteinExistence type="predicted"/>
<name>A0A914GRC9_GLORO</name>
<feature type="region of interest" description="Disordered" evidence="1">
    <location>
        <begin position="22"/>
        <end position="43"/>
    </location>
</feature>
<evidence type="ECO:0000313" key="3">
    <source>
        <dbReference type="WBParaSite" id="Gr19_v10_g10035.t1"/>
    </source>
</evidence>
<sequence>MRMCLRNSAFFEPVERGWRLRQTKKNAGGPKNARRERRAGGTGARACTPLLWRTVSQSRFVSVQDQR</sequence>